<evidence type="ECO:0000313" key="5">
    <source>
        <dbReference type="Proteomes" id="UP000294547"/>
    </source>
</evidence>
<gene>
    <name evidence="4" type="ORF">EDD54_0837</name>
</gene>
<dbReference type="EMBL" id="SNXY01000006">
    <property type="protein sequence ID" value="TDP86952.1"/>
    <property type="molecule type" value="Genomic_DNA"/>
</dbReference>
<accession>A0A4R6RKI0</accession>
<proteinExistence type="predicted"/>
<dbReference type="PANTHER" id="PTHR30137:SF8">
    <property type="entry name" value="BLR5498 PROTEIN"/>
    <property type="match status" value="1"/>
</dbReference>
<dbReference type="RefSeq" id="WP_126536301.1">
    <property type="nucleotide sequence ID" value="NZ_BSPM01000008.1"/>
</dbReference>
<sequence length="356" mass="38401">MEFGIYTFAETSVDPLTGAPVTPAQRLADLLDEIELADRVGLDVYGVGEHHRADFAVSAPAVVLAAAAARTSRIRLTSAVTVLSSDDPVRVYQQFATLDLISRGRAEVMAGRGSFVESFPLFGYDLADYDSLFAEKLELLLAINAHERVSWPGGGHRPAIDGLGVHPRAERELPIWIAVGGTPQSLVRAGALGLPLALAIIGGQPERFGPLVALYRQAAARAGHADRARVGINVHGFVADDARDAVETFWPSYRAVMSRIGRERGWPGVGRDHYEAGLAPDGHLVVGDPDQVVEKILALHRIFGHDRFMLQMTVGSLPQDKVLRAVELYGTVVAPRVRAALGREKIVPTGRMDSKS</sequence>
<evidence type="ECO:0000256" key="1">
    <source>
        <dbReference type="ARBA" id="ARBA00023002"/>
    </source>
</evidence>
<organism evidence="4 5">
    <name type="scientific">Oharaeibacter diazotrophicus</name>
    <dbReference type="NCBI Taxonomy" id="1920512"/>
    <lineage>
        <taxon>Bacteria</taxon>
        <taxon>Pseudomonadati</taxon>
        <taxon>Pseudomonadota</taxon>
        <taxon>Alphaproteobacteria</taxon>
        <taxon>Hyphomicrobiales</taxon>
        <taxon>Pleomorphomonadaceae</taxon>
        <taxon>Oharaeibacter</taxon>
    </lineage>
</organism>
<dbReference type="PANTHER" id="PTHR30137">
    <property type="entry name" value="LUCIFERASE-LIKE MONOOXYGENASE"/>
    <property type="match status" value="1"/>
</dbReference>
<dbReference type="InterPro" id="IPR022290">
    <property type="entry name" value="LLM_Atu2307-like"/>
</dbReference>
<dbReference type="CDD" id="cd00347">
    <property type="entry name" value="Flavin_utilizing_monoxygenases"/>
    <property type="match status" value="1"/>
</dbReference>
<comment type="caution">
    <text evidence="4">The sequence shown here is derived from an EMBL/GenBank/DDBJ whole genome shotgun (WGS) entry which is preliminary data.</text>
</comment>
<feature type="domain" description="Luciferase-like" evidence="3">
    <location>
        <begin position="1"/>
        <end position="303"/>
    </location>
</feature>
<protein>
    <submittedName>
        <fullName evidence="4">Putative LLM family oxidoreductase</fullName>
    </submittedName>
</protein>
<dbReference type="AlphaFoldDB" id="A0A4R6RKI0"/>
<dbReference type="SUPFAM" id="SSF51679">
    <property type="entry name" value="Bacterial luciferase-like"/>
    <property type="match status" value="1"/>
</dbReference>
<dbReference type="NCBIfam" id="TIGR03858">
    <property type="entry name" value="LLM_2I7G"/>
    <property type="match status" value="1"/>
</dbReference>
<dbReference type="InterPro" id="IPR036661">
    <property type="entry name" value="Luciferase-like_sf"/>
</dbReference>
<dbReference type="InterPro" id="IPR050766">
    <property type="entry name" value="Bact_Lucif_Oxidored"/>
</dbReference>
<evidence type="ECO:0000313" key="4">
    <source>
        <dbReference type="EMBL" id="TDP86952.1"/>
    </source>
</evidence>
<evidence type="ECO:0000259" key="3">
    <source>
        <dbReference type="Pfam" id="PF00296"/>
    </source>
</evidence>
<dbReference type="GO" id="GO:0005829">
    <property type="term" value="C:cytosol"/>
    <property type="evidence" value="ECO:0007669"/>
    <property type="project" value="TreeGrafter"/>
</dbReference>
<dbReference type="InterPro" id="IPR011251">
    <property type="entry name" value="Luciferase-like_dom"/>
</dbReference>
<dbReference type="OrthoDB" id="9776438at2"/>
<name>A0A4R6RKI0_9HYPH</name>
<evidence type="ECO:0000256" key="2">
    <source>
        <dbReference type="ARBA" id="ARBA00023033"/>
    </source>
</evidence>
<keyword evidence="5" id="KW-1185">Reference proteome</keyword>
<keyword evidence="2" id="KW-0503">Monooxygenase</keyword>
<dbReference type="GO" id="GO:0016705">
    <property type="term" value="F:oxidoreductase activity, acting on paired donors, with incorporation or reduction of molecular oxygen"/>
    <property type="evidence" value="ECO:0007669"/>
    <property type="project" value="InterPro"/>
</dbReference>
<dbReference type="Proteomes" id="UP000294547">
    <property type="component" value="Unassembled WGS sequence"/>
</dbReference>
<dbReference type="Pfam" id="PF00296">
    <property type="entry name" value="Bac_luciferase"/>
    <property type="match status" value="1"/>
</dbReference>
<keyword evidence="1" id="KW-0560">Oxidoreductase</keyword>
<reference evidence="4 5" key="1">
    <citation type="submission" date="2019-03" db="EMBL/GenBank/DDBJ databases">
        <title>Genomic Encyclopedia of Type Strains, Phase IV (KMG-IV): sequencing the most valuable type-strain genomes for metagenomic binning, comparative biology and taxonomic classification.</title>
        <authorList>
            <person name="Goeker M."/>
        </authorList>
    </citation>
    <scope>NUCLEOTIDE SEQUENCE [LARGE SCALE GENOMIC DNA]</scope>
    <source>
        <strain evidence="4 5">DSM 102969</strain>
    </source>
</reference>
<dbReference type="GO" id="GO:0004497">
    <property type="term" value="F:monooxygenase activity"/>
    <property type="evidence" value="ECO:0007669"/>
    <property type="project" value="UniProtKB-KW"/>
</dbReference>
<dbReference type="Gene3D" id="3.20.20.30">
    <property type="entry name" value="Luciferase-like domain"/>
    <property type="match status" value="1"/>
</dbReference>